<evidence type="ECO:0000313" key="3">
    <source>
        <dbReference type="EMBL" id="CAG5079396.1"/>
    </source>
</evidence>
<dbReference type="Gene3D" id="1.10.287.70">
    <property type="match status" value="1"/>
</dbReference>
<dbReference type="EMBL" id="OU015568">
    <property type="protein sequence ID" value="CAG5079396.1"/>
    <property type="molecule type" value="Genomic_DNA"/>
</dbReference>
<keyword evidence="2" id="KW-1133">Transmembrane helix</keyword>
<reference evidence="3 4" key="1">
    <citation type="submission" date="2021-04" db="EMBL/GenBank/DDBJ databases">
        <authorList>
            <person name="Bliznina A."/>
        </authorList>
    </citation>
    <scope>NUCLEOTIDE SEQUENCE [LARGE SCALE GENOMIC DNA]</scope>
</reference>
<evidence type="ECO:0000313" key="4">
    <source>
        <dbReference type="Proteomes" id="UP001158576"/>
    </source>
</evidence>
<proteinExistence type="predicted"/>
<protein>
    <submittedName>
        <fullName evidence="3">Oidioi.mRNA.OKI2018_I69.PAR.g9244.t1.cds</fullName>
    </submittedName>
</protein>
<name>A0ABN7RKP7_OIKDI</name>
<feature type="region of interest" description="Disordered" evidence="1">
    <location>
        <begin position="33"/>
        <end position="72"/>
    </location>
</feature>
<gene>
    <name evidence="3" type="ORF">OKIOD_LOCUS802</name>
</gene>
<keyword evidence="2" id="KW-0472">Membrane</keyword>
<accession>A0ABN7RKP7</accession>
<sequence length="72" mass="8525">MYRVMVFFWILCGLVWLGGVISIMTEMIRHRGKSLDDEKQKNEENEEKKDKNLRQQSTKRLNNGSLQKVVKV</sequence>
<keyword evidence="4" id="KW-1185">Reference proteome</keyword>
<keyword evidence="2" id="KW-0812">Transmembrane</keyword>
<dbReference type="Proteomes" id="UP001158576">
    <property type="component" value="Chromosome PAR"/>
</dbReference>
<evidence type="ECO:0000256" key="1">
    <source>
        <dbReference type="SAM" id="MobiDB-lite"/>
    </source>
</evidence>
<evidence type="ECO:0000256" key="2">
    <source>
        <dbReference type="SAM" id="Phobius"/>
    </source>
</evidence>
<feature type="compositionally biased region" description="Polar residues" evidence="1">
    <location>
        <begin position="54"/>
        <end position="66"/>
    </location>
</feature>
<feature type="transmembrane region" description="Helical" evidence="2">
    <location>
        <begin position="6"/>
        <end position="25"/>
    </location>
</feature>
<organism evidence="3 4">
    <name type="scientific">Oikopleura dioica</name>
    <name type="common">Tunicate</name>
    <dbReference type="NCBI Taxonomy" id="34765"/>
    <lineage>
        <taxon>Eukaryota</taxon>
        <taxon>Metazoa</taxon>
        <taxon>Chordata</taxon>
        <taxon>Tunicata</taxon>
        <taxon>Appendicularia</taxon>
        <taxon>Copelata</taxon>
        <taxon>Oikopleuridae</taxon>
        <taxon>Oikopleura</taxon>
    </lineage>
</organism>
<feature type="compositionally biased region" description="Basic and acidic residues" evidence="1">
    <location>
        <begin position="33"/>
        <end position="53"/>
    </location>
</feature>